<proteinExistence type="predicted"/>
<evidence type="ECO:0000256" key="4">
    <source>
        <dbReference type="ARBA" id="ARBA00023136"/>
    </source>
</evidence>
<dbReference type="GO" id="GO:0046872">
    <property type="term" value="F:metal ion binding"/>
    <property type="evidence" value="ECO:0007669"/>
    <property type="project" value="UniProtKB-KW"/>
</dbReference>
<comment type="caution">
    <text evidence="7">The sequence shown here is derived from an EMBL/GenBank/DDBJ whole genome shotgun (WGS) entry which is preliminary data.</text>
</comment>
<feature type="transmembrane region" description="Helical" evidence="6">
    <location>
        <begin position="129"/>
        <end position="148"/>
    </location>
</feature>
<sequence length="236" mass="25633">MPPEEETVTSPLNDAETTRWWRNGRHYSVAEIVADGIVHGIGILFALGLGTVLIVFATIGTARSELPAIIVYLTTLLTVLGVSLTFNLAPVSAFKRLMARLDQAAIFLFIAGTYTPFLAILAGTPGIELMFALVWGAAIVGIALKLIVPQHFGRLALVLYLGIGWSGVLVFHSLATALPPTAFWLLIAGGITYSAGIVFHLWERLKFQNVLWHVFVVAGSILHLWAIFDAMVLSRL</sequence>
<comment type="subcellular location">
    <subcellularLocation>
        <location evidence="1">Membrane</location>
        <topology evidence="1">Multi-pass membrane protein</topology>
    </subcellularLocation>
</comment>
<keyword evidence="4 6" id="KW-0472">Membrane</keyword>
<feature type="transmembrane region" description="Helical" evidence="6">
    <location>
        <begin position="104"/>
        <end position="123"/>
    </location>
</feature>
<feature type="transmembrane region" description="Helical" evidence="6">
    <location>
        <begin position="69"/>
        <end position="92"/>
    </location>
</feature>
<keyword evidence="2 6" id="KW-0812">Transmembrane</keyword>
<dbReference type="Proteomes" id="UP000782610">
    <property type="component" value="Unassembled WGS sequence"/>
</dbReference>
<dbReference type="PANTHER" id="PTHR20855">
    <property type="entry name" value="ADIPOR/PROGESTIN RECEPTOR-RELATED"/>
    <property type="match status" value="1"/>
</dbReference>
<feature type="binding site" evidence="5">
    <location>
        <position position="213"/>
    </location>
    <ligand>
        <name>Zn(2+)</name>
        <dbReference type="ChEBI" id="CHEBI:29105"/>
    </ligand>
</feature>
<gene>
    <name evidence="7" type="ORF">HY834_14500</name>
</gene>
<dbReference type="EMBL" id="JACRAF010000040">
    <property type="protein sequence ID" value="MBI4922953.1"/>
    <property type="molecule type" value="Genomic_DNA"/>
</dbReference>
<accession>A0A933L4Y2</accession>
<keyword evidence="5" id="KW-0479">Metal-binding</keyword>
<feature type="transmembrane region" description="Helical" evidence="6">
    <location>
        <begin position="209"/>
        <end position="228"/>
    </location>
</feature>
<feature type="transmembrane region" description="Helical" evidence="6">
    <location>
        <begin position="181"/>
        <end position="202"/>
    </location>
</feature>
<feature type="transmembrane region" description="Helical" evidence="6">
    <location>
        <begin position="155"/>
        <end position="175"/>
    </location>
</feature>
<keyword evidence="3 6" id="KW-1133">Transmembrane helix</keyword>
<dbReference type="AlphaFoldDB" id="A0A933L4Y2"/>
<dbReference type="GO" id="GO:0016020">
    <property type="term" value="C:membrane"/>
    <property type="evidence" value="ECO:0007669"/>
    <property type="project" value="UniProtKB-SubCell"/>
</dbReference>
<keyword evidence="5" id="KW-0862">Zinc</keyword>
<name>A0A933L4Y2_9HYPH</name>
<evidence type="ECO:0000256" key="3">
    <source>
        <dbReference type="ARBA" id="ARBA00022989"/>
    </source>
</evidence>
<evidence type="ECO:0000313" key="7">
    <source>
        <dbReference type="EMBL" id="MBI4922953.1"/>
    </source>
</evidence>
<evidence type="ECO:0000256" key="5">
    <source>
        <dbReference type="PIRSR" id="PIRSR604254-1"/>
    </source>
</evidence>
<evidence type="ECO:0000256" key="1">
    <source>
        <dbReference type="ARBA" id="ARBA00004141"/>
    </source>
</evidence>
<reference evidence="7" key="1">
    <citation type="submission" date="2020-07" db="EMBL/GenBank/DDBJ databases">
        <title>Huge and variable diversity of episymbiotic CPR bacteria and DPANN archaea in groundwater ecosystems.</title>
        <authorList>
            <person name="He C.Y."/>
            <person name="Keren R."/>
            <person name="Whittaker M."/>
            <person name="Farag I.F."/>
            <person name="Doudna J."/>
            <person name="Cate J.H.D."/>
            <person name="Banfield J.F."/>
        </authorList>
    </citation>
    <scope>NUCLEOTIDE SEQUENCE</scope>
    <source>
        <strain evidence="7">NC_groundwater_1586_Pr3_B-0.1um_66_15</strain>
    </source>
</reference>
<dbReference type="PANTHER" id="PTHR20855:SF3">
    <property type="entry name" value="LD03007P"/>
    <property type="match status" value="1"/>
</dbReference>
<feature type="transmembrane region" description="Helical" evidence="6">
    <location>
        <begin position="32"/>
        <end position="57"/>
    </location>
</feature>
<evidence type="ECO:0000313" key="8">
    <source>
        <dbReference type="Proteomes" id="UP000782610"/>
    </source>
</evidence>
<dbReference type="InterPro" id="IPR004254">
    <property type="entry name" value="AdipoR/HlyIII-related"/>
</dbReference>
<dbReference type="Pfam" id="PF03006">
    <property type="entry name" value="HlyIII"/>
    <property type="match status" value="1"/>
</dbReference>
<evidence type="ECO:0000256" key="2">
    <source>
        <dbReference type="ARBA" id="ARBA00022692"/>
    </source>
</evidence>
<evidence type="ECO:0000256" key="6">
    <source>
        <dbReference type="SAM" id="Phobius"/>
    </source>
</evidence>
<organism evidence="7 8">
    <name type="scientific">Devosia nanyangense</name>
    <dbReference type="NCBI Taxonomy" id="1228055"/>
    <lineage>
        <taxon>Bacteria</taxon>
        <taxon>Pseudomonadati</taxon>
        <taxon>Pseudomonadota</taxon>
        <taxon>Alphaproteobacteria</taxon>
        <taxon>Hyphomicrobiales</taxon>
        <taxon>Devosiaceae</taxon>
        <taxon>Devosia</taxon>
    </lineage>
</organism>
<protein>
    <submittedName>
        <fullName evidence="7">Hemolysin III family protein</fullName>
    </submittedName>
</protein>